<feature type="domain" description="TonB C-terminal" evidence="11">
    <location>
        <begin position="124"/>
        <end position="216"/>
    </location>
</feature>
<keyword evidence="5" id="KW-0997">Cell inner membrane</keyword>
<gene>
    <name evidence="12" type="ORF">Ga0609869_001797</name>
</gene>
<keyword evidence="6" id="KW-0812">Transmembrane</keyword>
<sequence length="216" mass="21361">PRPAAPAQTAPGQAPHIAAAPPAPRAALPLPNPAPPARTAAPALAVPTAPPTPPAPQAAPVFETAPPAAAVAAPHATPRPAPRPDRSQAPAHLARGAGGGTLGGQGGGAQSGVSGAEARSLRAAWGGAILARVTRAHRYPRAALGQGLTGRALVALEVRRDGRLASARLAESSGSALLDRAALASVRRAGPFPPAPVGLTRASYGFTLPLRFELGN</sequence>
<dbReference type="Pfam" id="PF03544">
    <property type="entry name" value="TonB_C"/>
    <property type="match status" value="1"/>
</dbReference>
<feature type="region of interest" description="Disordered" evidence="10">
    <location>
        <begin position="1"/>
        <end position="114"/>
    </location>
</feature>
<accession>A0ABV3XSY5</accession>
<reference evidence="12 13" key="1">
    <citation type="submission" date="2024-06" db="EMBL/GenBank/DDBJ databases">
        <title>Genome of Rhodovulum iodosum, a marine photoferrotroph.</title>
        <authorList>
            <person name="Bianchini G."/>
            <person name="Nikeleit V."/>
            <person name="Kappler A."/>
            <person name="Bryce C."/>
            <person name="Sanchez-Baracaldo P."/>
        </authorList>
    </citation>
    <scope>NUCLEOTIDE SEQUENCE [LARGE SCALE GENOMIC DNA]</scope>
    <source>
        <strain evidence="12 13">UT/N1</strain>
    </source>
</reference>
<feature type="non-terminal residue" evidence="12">
    <location>
        <position position="1"/>
    </location>
</feature>
<evidence type="ECO:0000256" key="8">
    <source>
        <dbReference type="ARBA" id="ARBA00022989"/>
    </source>
</evidence>
<keyword evidence="4" id="KW-1003">Cell membrane</keyword>
<proteinExistence type="inferred from homology"/>
<dbReference type="InterPro" id="IPR051045">
    <property type="entry name" value="TonB-dependent_transducer"/>
</dbReference>
<dbReference type="Proteomes" id="UP001560019">
    <property type="component" value="Unassembled WGS sequence"/>
</dbReference>
<evidence type="ECO:0000256" key="4">
    <source>
        <dbReference type="ARBA" id="ARBA00022475"/>
    </source>
</evidence>
<feature type="compositionally biased region" description="Low complexity" evidence="10">
    <location>
        <begin position="37"/>
        <end position="47"/>
    </location>
</feature>
<comment type="caution">
    <text evidence="12">The sequence shown here is derived from an EMBL/GenBank/DDBJ whole genome shotgun (WGS) entry which is preliminary data.</text>
</comment>
<evidence type="ECO:0000256" key="5">
    <source>
        <dbReference type="ARBA" id="ARBA00022519"/>
    </source>
</evidence>
<keyword evidence="3" id="KW-0813">Transport</keyword>
<evidence type="ECO:0000256" key="9">
    <source>
        <dbReference type="ARBA" id="ARBA00023136"/>
    </source>
</evidence>
<name>A0ABV3XSY5_9RHOB</name>
<dbReference type="InterPro" id="IPR006260">
    <property type="entry name" value="TonB/TolA_C"/>
</dbReference>
<evidence type="ECO:0000256" key="10">
    <source>
        <dbReference type="SAM" id="MobiDB-lite"/>
    </source>
</evidence>
<comment type="subcellular location">
    <subcellularLocation>
        <location evidence="1">Cell inner membrane</location>
        <topology evidence="1">Single-pass membrane protein</topology>
        <orientation evidence="1">Periplasmic side</orientation>
    </subcellularLocation>
</comment>
<dbReference type="SUPFAM" id="SSF74653">
    <property type="entry name" value="TolA/TonB C-terminal domain"/>
    <property type="match status" value="1"/>
</dbReference>
<keyword evidence="7" id="KW-0653">Protein transport</keyword>
<evidence type="ECO:0000256" key="7">
    <source>
        <dbReference type="ARBA" id="ARBA00022927"/>
    </source>
</evidence>
<keyword evidence="9" id="KW-0472">Membrane</keyword>
<evidence type="ECO:0000313" key="12">
    <source>
        <dbReference type="EMBL" id="MEX5728444.1"/>
    </source>
</evidence>
<feature type="compositionally biased region" description="Pro residues" evidence="10">
    <location>
        <begin position="48"/>
        <end position="57"/>
    </location>
</feature>
<evidence type="ECO:0000256" key="2">
    <source>
        <dbReference type="ARBA" id="ARBA00006555"/>
    </source>
</evidence>
<dbReference type="RefSeq" id="WP_369022847.1">
    <property type="nucleotide sequence ID" value="NZ_JBEHHI010000002.1"/>
</dbReference>
<protein>
    <submittedName>
        <fullName evidence="12">Protein TonB</fullName>
    </submittedName>
</protein>
<feature type="compositionally biased region" description="Low complexity" evidence="10">
    <location>
        <begin position="1"/>
        <end position="29"/>
    </location>
</feature>
<evidence type="ECO:0000256" key="3">
    <source>
        <dbReference type="ARBA" id="ARBA00022448"/>
    </source>
</evidence>
<comment type="similarity">
    <text evidence="2">Belongs to the TonB family.</text>
</comment>
<feature type="compositionally biased region" description="Low complexity" evidence="10">
    <location>
        <begin position="58"/>
        <end position="78"/>
    </location>
</feature>
<organism evidence="12 13">
    <name type="scientific">Rhodovulum iodosum</name>
    <dbReference type="NCBI Taxonomy" id="68291"/>
    <lineage>
        <taxon>Bacteria</taxon>
        <taxon>Pseudomonadati</taxon>
        <taxon>Pseudomonadota</taxon>
        <taxon>Alphaproteobacteria</taxon>
        <taxon>Rhodobacterales</taxon>
        <taxon>Paracoccaceae</taxon>
        <taxon>Rhodovulum</taxon>
    </lineage>
</organism>
<evidence type="ECO:0000256" key="6">
    <source>
        <dbReference type="ARBA" id="ARBA00022692"/>
    </source>
</evidence>
<dbReference type="InterPro" id="IPR037682">
    <property type="entry name" value="TonB_C"/>
</dbReference>
<dbReference type="NCBIfam" id="TIGR01352">
    <property type="entry name" value="tonB_Cterm"/>
    <property type="match status" value="1"/>
</dbReference>
<keyword evidence="13" id="KW-1185">Reference proteome</keyword>
<evidence type="ECO:0000313" key="13">
    <source>
        <dbReference type="Proteomes" id="UP001560019"/>
    </source>
</evidence>
<dbReference type="PROSITE" id="PS52015">
    <property type="entry name" value="TONB_CTD"/>
    <property type="match status" value="1"/>
</dbReference>
<keyword evidence="8" id="KW-1133">Transmembrane helix</keyword>
<evidence type="ECO:0000256" key="1">
    <source>
        <dbReference type="ARBA" id="ARBA00004383"/>
    </source>
</evidence>
<evidence type="ECO:0000259" key="11">
    <source>
        <dbReference type="PROSITE" id="PS52015"/>
    </source>
</evidence>
<dbReference type="Gene3D" id="3.30.1150.10">
    <property type="match status" value="1"/>
</dbReference>
<dbReference type="EMBL" id="JBEHHI010000002">
    <property type="protein sequence ID" value="MEX5728444.1"/>
    <property type="molecule type" value="Genomic_DNA"/>
</dbReference>
<dbReference type="PANTHER" id="PTHR33446">
    <property type="entry name" value="PROTEIN TONB-RELATED"/>
    <property type="match status" value="1"/>
</dbReference>
<feature type="compositionally biased region" description="Gly residues" evidence="10">
    <location>
        <begin position="96"/>
        <end position="110"/>
    </location>
</feature>